<protein>
    <submittedName>
        <fullName evidence="3">Uncharacterized protein</fullName>
    </submittedName>
</protein>
<accession>A0A423SCS0</accession>
<dbReference type="PANTHER" id="PTHR23159">
    <property type="entry name" value="CENTROSOMAL PROTEIN 2"/>
    <property type="match status" value="1"/>
</dbReference>
<keyword evidence="4" id="KW-1185">Reference proteome</keyword>
<dbReference type="AlphaFoldDB" id="A0A423SCS0"/>
<feature type="coiled-coil region" evidence="1">
    <location>
        <begin position="534"/>
        <end position="582"/>
    </location>
</feature>
<gene>
    <name evidence="3" type="ORF">C7M84_020207</name>
</gene>
<feature type="compositionally biased region" description="Polar residues" evidence="2">
    <location>
        <begin position="395"/>
        <end position="406"/>
    </location>
</feature>
<dbReference type="OrthoDB" id="6376806at2759"/>
<feature type="region of interest" description="Disordered" evidence="2">
    <location>
        <begin position="733"/>
        <end position="768"/>
    </location>
</feature>
<sequence length="862" mass="97176">MSSSFELKGQQCYAEIRSCTNISEALQARTGLNDNQIQEQQEASAQLEAKRKQMEERIRQAGTTKQQLQDQLLQLQTEELQLKNEEVQAKTENLEAKSALQKAEGEKAQLNNEISLLTQELHLAKEQNKQIETQISFIRQKVTQSTRTKNELTQGKDTKAAMKSSFSQNLKEEETLIKRLSDENSRLEEDIENTRGSGENLTKTKAELEQKVNALNIQKGELEKGIQRAGESEKTRIPESSVTRCRRRVRGASAAAWVGEVDLVYLECELPSRFFFLIFVDGKCTEGRRKYDRRRRTHAPAPCLYKAAATSSLHSSRRSVRNFRNSRTLSFAPSKDMLGLALLSLCAVGWASAAPHDEDLRTSVVFNQLAIAQLLDNVSNISRVTTQLAQLSRSHTAQTQQLSEGSDVTPEQDESSPGTFIPSDFVEKVKARENKLQELLQMNNQTATVIQQLEEQSLQLQNEVDLRRQEAQQKEDSIGQLEASIRRVKDDTLQLLAKGSDTEAEKASLQAKTQALKDQVAAEKALRPQKQATKSQLDQQVAELESNSKEIRQQMARLDQELEQLEQRKATAEGEKRAQLGRNADLKEAKEDALAAETRIQTGIDQLTGRIRKIRSCTNISEALQARTGLNDNQIQEQQEASAQLEAKRKQMEERIRQAGTTKQQLQDQLLQLQTEELQLKNEEVQAKTENLEAKSALQKAEGEKAQLNNEISLLTQELHLAKEQNKQIETQISSARQKVTQSTRTKNELTQNRDTKAAMKSSLSQNLKEEETLIKRLSDENSRLEEDIERTRGTVANLTRAKAELEEKLNALNIQKEELKKGIQRAGESEKSVQASIARVSQEIQEIESEIEGMATQLGQC</sequence>
<feature type="compositionally biased region" description="Polar residues" evidence="2">
    <location>
        <begin position="733"/>
        <end position="745"/>
    </location>
</feature>
<proteinExistence type="predicted"/>
<comment type="caution">
    <text evidence="3">The sequence shown here is derived from an EMBL/GenBank/DDBJ whole genome shotgun (WGS) entry which is preliminary data.</text>
</comment>
<dbReference type="PANTHER" id="PTHR23159:SF31">
    <property type="entry name" value="CENTROSOME-ASSOCIATED PROTEIN CEP250 ISOFORM X1"/>
    <property type="match status" value="1"/>
</dbReference>
<keyword evidence="1" id="KW-0175">Coiled coil</keyword>
<organism evidence="3 4">
    <name type="scientific">Penaeus vannamei</name>
    <name type="common">Whiteleg shrimp</name>
    <name type="synonym">Litopenaeus vannamei</name>
    <dbReference type="NCBI Taxonomy" id="6689"/>
    <lineage>
        <taxon>Eukaryota</taxon>
        <taxon>Metazoa</taxon>
        <taxon>Ecdysozoa</taxon>
        <taxon>Arthropoda</taxon>
        <taxon>Crustacea</taxon>
        <taxon>Multicrustacea</taxon>
        <taxon>Malacostraca</taxon>
        <taxon>Eumalacostraca</taxon>
        <taxon>Eucarida</taxon>
        <taxon>Decapoda</taxon>
        <taxon>Dendrobranchiata</taxon>
        <taxon>Penaeoidea</taxon>
        <taxon>Penaeidae</taxon>
        <taxon>Penaeus</taxon>
    </lineage>
</organism>
<evidence type="ECO:0000313" key="3">
    <source>
        <dbReference type="EMBL" id="ROT61974.1"/>
    </source>
</evidence>
<feature type="coiled-coil region" evidence="1">
    <location>
        <begin position="436"/>
        <end position="491"/>
    </location>
</feature>
<evidence type="ECO:0000313" key="4">
    <source>
        <dbReference type="Proteomes" id="UP000283509"/>
    </source>
</evidence>
<dbReference type="EMBL" id="QCYY01003900">
    <property type="protein sequence ID" value="ROT61974.1"/>
    <property type="molecule type" value="Genomic_DNA"/>
</dbReference>
<name>A0A423SCS0_PENVA</name>
<feature type="coiled-coil region" evidence="1">
    <location>
        <begin position="33"/>
        <end position="225"/>
    </location>
</feature>
<reference evidence="3 4" key="1">
    <citation type="submission" date="2018-04" db="EMBL/GenBank/DDBJ databases">
        <authorList>
            <person name="Zhang X."/>
            <person name="Yuan J."/>
            <person name="Li F."/>
            <person name="Xiang J."/>
        </authorList>
    </citation>
    <scope>NUCLEOTIDE SEQUENCE [LARGE SCALE GENOMIC DNA]</scope>
    <source>
        <tissue evidence="3">Muscle</tissue>
    </source>
</reference>
<evidence type="ECO:0000256" key="2">
    <source>
        <dbReference type="SAM" id="MobiDB-lite"/>
    </source>
</evidence>
<dbReference type="Proteomes" id="UP000283509">
    <property type="component" value="Unassembled WGS sequence"/>
</dbReference>
<feature type="region of interest" description="Disordered" evidence="2">
    <location>
        <begin position="395"/>
        <end position="421"/>
    </location>
</feature>
<feature type="compositionally biased region" description="Basic and acidic residues" evidence="2">
    <location>
        <begin position="746"/>
        <end position="758"/>
    </location>
</feature>
<reference evidence="3 4" key="2">
    <citation type="submission" date="2019-01" db="EMBL/GenBank/DDBJ databases">
        <title>The decoding of complex shrimp genome reveals the adaptation for benthos swimmer, frequently molting mechanism and breeding impact on genome.</title>
        <authorList>
            <person name="Sun Y."/>
            <person name="Gao Y."/>
            <person name="Yu Y."/>
        </authorList>
    </citation>
    <scope>NUCLEOTIDE SEQUENCE [LARGE SCALE GENOMIC DNA]</scope>
    <source>
        <tissue evidence="3">Muscle</tissue>
    </source>
</reference>
<evidence type="ECO:0000256" key="1">
    <source>
        <dbReference type="SAM" id="Coils"/>
    </source>
</evidence>